<evidence type="ECO:0000259" key="16">
    <source>
        <dbReference type="PROSITE" id="PS50853"/>
    </source>
</evidence>
<dbReference type="InterPro" id="IPR036116">
    <property type="entry name" value="FN3_sf"/>
</dbReference>
<dbReference type="SUPFAM" id="SSF49265">
    <property type="entry name" value="Fibronectin type III"/>
    <property type="match status" value="3"/>
</dbReference>
<evidence type="ECO:0000259" key="15">
    <source>
        <dbReference type="PROSITE" id="PS50056"/>
    </source>
</evidence>
<evidence type="ECO:0000256" key="3">
    <source>
        <dbReference type="ARBA" id="ARBA00022692"/>
    </source>
</evidence>
<evidence type="ECO:0000256" key="2">
    <source>
        <dbReference type="ARBA" id="ARBA00013064"/>
    </source>
</evidence>
<dbReference type="InterPro" id="IPR000242">
    <property type="entry name" value="PTP_cat"/>
</dbReference>
<dbReference type="PANTHER" id="PTHR46957">
    <property type="entry name" value="CYTOKINE RECEPTOR"/>
    <property type="match status" value="1"/>
</dbReference>
<evidence type="ECO:0000256" key="11">
    <source>
        <dbReference type="SAM" id="MobiDB-lite"/>
    </source>
</evidence>
<dbReference type="Proteomes" id="UP001168821">
    <property type="component" value="Unassembled WGS sequence"/>
</dbReference>
<comment type="catalytic activity">
    <reaction evidence="10">
        <text>O-phospho-L-tyrosyl-[protein] + H2O = L-tyrosyl-[protein] + phosphate</text>
        <dbReference type="Rhea" id="RHEA:10684"/>
        <dbReference type="Rhea" id="RHEA-COMP:10136"/>
        <dbReference type="Rhea" id="RHEA-COMP:20101"/>
        <dbReference type="ChEBI" id="CHEBI:15377"/>
        <dbReference type="ChEBI" id="CHEBI:43474"/>
        <dbReference type="ChEBI" id="CHEBI:46858"/>
        <dbReference type="ChEBI" id="CHEBI:61978"/>
        <dbReference type="EC" id="3.1.3.48"/>
    </reaction>
</comment>
<dbReference type="EC" id="3.1.3.48" evidence="2"/>
<dbReference type="CDD" id="cd00063">
    <property type="entry name" value="FN3"/>
    <property type="match status" value="3"/>
</dbReference>
<keyword evidence="4 13" id="KW-0732">Signal</keyword>
<evidence type="ECO:0000256" key="8">
    <source>
        <dbReference type="ARBA" id="ARBA00023136"/>
    </source>
</evidence>
<dbReference type="PROSITE" id="PS00383">
    <property type="entry name" value="TYR_PHOSPHATASE_1"/>
    <property type="match status" value="1"/>
</dbReference>
<keyword evidence="6" id="KW-0904">Protein phosphatase</keyword>
<evidence type="ECO:0000256" key="13">
    <source>
        <dbReference type="SAM" id="SignalP"/>
    </source>
</evidence>
<dbReference type="Pfam" id="PF00102">
    <property type="entry name" value="Y_phosphatase"/>
    <property type="match status" value="1"/>
</dbReference>
<comment type="subcellular location">
    <subcellularLocation>
        <location evidence="1">Membrane</location>
        <topology evidence="1">Single-pass membrane protein</topology>
    </subcellularLocation>
</comment>
<proteinExistence type="predicted"/>
<gene>
    <name evidence="17" type="ORF">Zmor_010968</name>
</gene>
<dbReference type="InterPro" id="IPR003595">
    <property type="entry name" value="Tyr_Pase_cat"/>
</dbReference>
<reference evidence="17" key="1">
    <citation type="journal article" date="2023" name="G3 (Bethesda)">
        <title>Whole genome assemblies of Zophobas morio and Tenebrio molitor.</title>
        <authorList>
            <person name="Kaur S."/>
            <person name="Stinson S.A."/>
            <person name="diCenzo G.C."/>
        </authorList>
    </citation>
    <scope>NUCLEOTIDE SEQUENCE</scope>
    <source>
        <strain evidence="17">QUZm001</strain>
    </source>
</reference>
<feature type="domain" description="Tyrosine-protein phosphatase" evidence="14">
    <location>
        <begin position="958"/>
        <end position="1217"/>
    </location>
</feature>
<protein>
    <recommendedName>
        <fullName evidence="2">protein-tyrosine-phosphatase</fullName>
        <ecNumber evidence="2">3.1.3.48</ecNumber>
    </recommendedName>
</protein>
<keyword evidence="9" id="KW-0325">Glycoprotein</keyword>
<feature type="transmembrane region" description="Helical" evidence="12">
    <location>
        <begin position="893"/>
        <end position="915"/>
    </location>
</feature>
<dbReference type="GO" id="GO:0048666">
    <property type="term" value="P:neuron development"/>
    <property type="evidence" value="ECO:0007669"/>
    <property type="project" value="UniProtKB-ARBA"/>
</dbReference>
<evidence type="ECO:0000256" key="10">
    <source>
        <dbReference type="ARBA" id="ARBA00051722"/>
    </source>
</evidence>
<evidence type="ECO:0000256" key="1">
    <source>
        <dbReference type="ARBA" id="ARBA00004167"/>
    </source>
</evidence>
<feature type="chain" id="PRO_5041339104" description="protein-tyrosine-phosphatase" evidence="13">
    <location>
        <begin position="18"/>
        <end position="1258"/>
    </location>
</feature>
<keyword evidence="8 12" id="KW-0472">Membrane</keyword>
<dbReference type="GO" id="GO:0009653">
    <property type="term" value="P:anatomical structure morphogenesis"/>
    <property type="evidence" value="ECO:0007669"/>
    <property type="project" value="UniProtKB-ARBA"/>
</dbReference>
<feature type="signal peptide" evidence="13">
    <location>
        <begin position="1"/>
        <end position="17"/>
    </location>
</feature>
<dbReference type="PANTHER" id="PTHR46957:SF3">
    <property type="entry name" value="CYTOKINE RECEPTOR"/>
    <property type="match status" value="1"/>
</dbReference>
<dbReference type="InterPro" id="IPR003961">
    <property type="entry name" value="FN3_dom"/>
</dbReference>
<dbReference type="Gene3D" id="2.60.40.10">
    <property type="entry name" value="Immunoglobulins"/>
    <property type="match status" value="3"/>
</dbReference>
<dbReference type="SUPFAM" id="SSF52799">
    <property type="entry name" value="(Phosphotyrosine protein) phosphatases II"/>
    <property type="match status" value="1"/>
</dbReference>
<evidence type="ECO:0000256" key="5">
    <source>
        <dbReference type="ARBA" id="ARBA00022801"/>
    </source>
</evidence>
<dbReference type="PROSITE" id="PS50056">
    <property type="entry name" value="TYR_PHOSPHATASE_2"/>
    <property type="match status" value="1"/>
</dbReference>
<evidence type="ECO:0000313" key="17">
    <source>
        <dbReference type="EMBL" id="KAJ3659271.1"/>
    </source>
</evidence>
<comment type="caution">
    <text evidence="17">The sequence shown here is derived from an EMBL/GenBank/DDBJ whole genome shotgun (WGS) entry which is preliminary data.</text>
</comment>
<keyword evidence="3 12" id="KW-0812">Transmembrane</keyword>
<organism evidence="17 18">
    <name type="scientific">Zophobas morio</name>
    <dbReference type="NCBI Taxonomy" id="2755281"/>
    <lineage>
        <taxon>Eukaryota</taxon>
        <taxon>Metazoa</taxon>
        <taxon>Ecdysozoa</taxon>
        <taxon>Arthropoda</taxon>
        <taxon>Hexapoda</taxon>
        <taxon>Insecta</taxon>
        <taxon>Pterygota</taxon>
        <taxon>Neoptera</taxon>
        <taxon>Endopterygota</taxon>
        <taxon>Coleoptera</taxon>
        <taxon>Polyphaga</taxon>
        <taxon>Cucujiformia</taxon>
        <taxon>Tenebrionidae</taxon>
        <taxon>Zophobas</taxon>
    </lineage>
</organism>
<dbReference type="GO" id="GO:0016020">
    <property type="term" value="C:membrane"/>
    <property type="evidence" value="ECO:0007669"/>
    <property type="project" value="UniProtKB-SubCell"/>
</dbReference>
<dbReference type="FunFam" id="3.90.190.10:FF:000102">
    <property type="entry name" value="Receptor-type tyrosine-protein phosphatase"/>
    <property type="match status" value="1"/>
</dbReference>
<sequence>MNVVLWFIVILIHSVFAEISPQNEFSVSTGSNLTSYTNEDYQSTTKVYPVTRDEDKFSNVTKDVDSKTSNKSNEKLLRDENSDVLLEQNNVISESGTSTDINDMYFKEFSIADDVGSSEVSDTTNDFSSSLQKTTQQDSIIENTLPTTDLSDLRVTDDENKNLEDDNSKFYEAAEASSQSYFSISSLSTTNTGPENAFYDRITEKEAFSYSSINDENISSTDVMRSTSPDYTYTPSVMNDVRACEIPYINFSNIEPYGFNVTLEWEASDPTCSDIEYAIFLNEKQVNLTADLTVTISDLRACSEYTVSIAAIVNNEIVAESEPESFTTVIPDSFTSYGVQNLSVVETPEDTLKLTWEPPFDEVVQCVTNYYLTWWDANTEAPGDSVNITETTYTLPLIGCMHYAFMIYPQSGANHNGHEDAANYTVDPIPFNNTIVQFSHGKTYSNITWQIDDKTKNRCDIEEIFVTCNAPTDQNIDAPWIIRNAQAHETIFEQNPNYRYGISIQNLSSFTNYTCTGVTTNAAGNSTETEFEITTDEDVPSEPLALEIDEIGPTTFRVKWQQPAVIPGIMTSYGIRINASGSQQQVTKECSNNVTNHHFDISADNTNFTFDEAIPYYKYQVSIYGTDGAGNGTEATTDALTASAEPDSVANARTEPPKYSQTEEYKGTVKVVFDPPCNTNGPFKHYAIRYNGTRTNLPIVDETITTTATEEEVYLLPERNYSFTVTVVTENFTSLPVDIPSIQSQAGVPILTANMTPPEVNDTTKAYFTLPKSVFNNENGEVIAYSLILMNTSTQKCTYGFWQGTNESWPSLPENGHQLTPNFWNPFEGGVQSVDFIIGKDSDCSGPNYCNQALNEGTKYWLIVRALTSAGFKDSSLLHFETEMPLDDLQLPLILGLIFGLLLLLILIGFLFFLWRRRRRNATPEEEKRPSTNPFPAPVPVQKFISYYASIKEDYNIIRQQFIDLGLQSKEYAGETTFAILPENKRKNRYTNILPFDATRVSLKIDEDDEISSDYINASYIKGYTGKVEYIATQGPLELTARDFWKMILQENVTVIAMVSQFVEQTKEKCFHYFPNNHENVYFGESLEVKCTTELHFGTYCVRTLQVRKNTEQRDVVHMQFLEWPDFGVPQGTDNMLQFCTQLREKVNKEGGLIAVHCSAGVGRTGTLIAADILLQTIDDHRDINIYKTVLDLRKQRTNMVQTEKQYMFIHTCIKDYIETPPSQTNDTGGERIYENMDVIRSSSLKKNLIESEIESAL</sequence>
<feature type="region of interest" description="Disordered" evidence="11">
    <location>
        <begin position="642"/>
        <end position="661"/>
    </location>
</feature>
<keyword evidence="18" id="KW-1185">Reference proteome</keyword>
<dbReference type="EMBL" id="JALNTZ010000003">
    <property type="protein sequence ID" value="KAJ3659271.1"/>
    <property type="molecule type" value="Genomic_DNA"/>
</dbReference>
<dbReference type="InterPro" id="IPR029021">
    <property type="entry name" value="Prot-tyrosine_phosphatase-like"/>
</dbReference>
<accession>A0AA38MK26</accession>
<dbReference type="PROSITE" id="PS50853">
    <property type="entry name" value="FN3"/>
    <property type="match status" value="3"/>
</dbReference>
<dbReference type="Gene3D" id="3.90.190.10">
    <property type="entry name" value="Protein tyrosine phosphatase superfamily"/>
    <property type="match status" value="1"/>
</dbReference>
<dbReference type="SMART" id="SM00404">
    <property type="entry name" value="PTPc_motif"/>
    <property type="match status" value="1"/>
</dbReference>
<evidence type="ECO:0000256" key="12">
    <source>
        <dbReference type="SAM" id="Phobius"/>
    </source>
</evidence>
<dbReference type="InterPro" id="IPR016130">
    <property type="entry name" value="Tyr_Pase_AS"/>
</dbReference>
<evidence type="ECO:0000256" key="9">
    <source>
        <dbReference type="ARBA" id="ARBA00023180"/>
    </source>
</evidence>
<keyword evidence="5" id="KW-0378">Hydrolase</keyword>
<evidence type="ECO:0000259" key="14">
    <source>
        <dbReference type="PROSITE" id="PS50055"/>
    </source>
</evidence>
<dbReference type="Pfam" id="PF00041">
    <property type="entry name" value="fn3"/>
    <property type="match status" value="1"/>
</dbReference>
<dbReference type="SMART" id="SM00194">
    <property type="entry name" value="PTPc"/>
    <property type="match status" value="1"/>
</dbReference>
<dbReference type="GO" id="GO:0004725">
    <property type="term" value="F:protein tyrosine phosphatase activity"/>
    <property type="evidence" value="ECO:0007669"/>
    <property type="project" value="UniProtKB-EC"/>
</dbReference>
<feature type="domain" description="Fibronectin type-III" evidence="16">
    <location>
        <begin position="542"/>
        <end position="647"/>
    </location>
</feature>
<feature type="domain" description="Fibronectin type-III" evidence="16">
    <location>
        <begin position="653"/>
        <end position="747"/>
    </location>
</feature>
<feature type="domain" description="Fibronectin type-III" evidence="16">
    <location>
        <begin position="338"/>
        <end position="429"/>
    </location>
</feature>
<dbReference type="InterPro" id="IPR000387">
    <property type="entry name" value="Tyr_Pase_dom"/>
</dbReference>
<evidence type="ECO:0000256" key="7">
    <source>
        <dbReference type="ARBA" id="ARBA00022989"/>
    </source>
</evidence>
<evidence type="ECO:0000313" key="18">
    <source>
        <dbReference type="Proteomes" id="UP001168821"/>
    </source>
</evidence>
<dbReference type="AlphaFoldDB" id="A0AA38MK26"/>
<dbReference type="InterPro" id="IPR050713">
    <property type="entry name" value="RTP_Phos/Ushers"/>
</dbReference>
<keyword evidence="7 12" id="KW-1133">Transmembrane helix</keyword>
<dbReference type="InterPro" id="IPR013783">
    <property type="entry name" value="Ig-like_fold"/>
</dbReference>
<name>A0AA38MK26_9CUCU</name>
<evidence type="ECO:0000256" key="6">
    <source>
        <dbReference type="ARBA" id="ARBA00022912"/>
    </source>
</evidence>
<evidence type="ECO:0000256" key="4">
    <source>
        <dbReference type="ARBA" id="ARBA00022729"/>
    </source>
</evidence>
<dbReference type="PROSITE" id="PS50055">
    <property type="entry name" value="TYR_PHOSPHATASE_PTP"/>
    <property type="match status" value="1"/>
</dbReference>
<feature type="domain" description="Tyrosine specific protein phosphatases" evidence="15">
    <location>
        <begin position="1134"/>
        <end position="1208"/>
    </location>
</feature>
<dbReference type="PRINTS" id="PR00700">
    <property type="entry name" value="PRTYPHPHTASE"/>
</dbReference>
<dbReference type="SMART" id="SM00060">
    <property type="entry name" value="FN3"/>
    <property type="match status" value="5"/>
</dbReference>